<dbReference type="EMBL" id="ML769535">
    <property type="protein sequence ID" value="KAE9395243.1"/>
    <property type="molecule type" value="Genomic_DNA"/>
</dbReference>
<keyword evidence="3" id="KW-1185">Reference proteome</keyword>
<gene>
    <name evidence="2" type="ORF">BT96DRAFT_885831</name>
</gene>
<dbReference type="OrthoDB" id="2818698at2759"/>
<feature type="coiled-coil region" evidence="1">
    <location>
        <begin position="20"/>
        <end position="68"/>
    </location>
</feature>
<evidence type="ECO:0000256" key="1">
    <source>
        <dbReference type="SAM" id="Coils"/>
    </source>
</evidence>
<protein>
    <submittedName>
        <fullName evidence="2">Uncharacterized protein</fullName>
    </submittedName>
</protein>
<proteinExistence type="predicted"/>
<accession>A0A6A4HC10</accession>
<dbReference type="Proteomes" id="UP000799118">
    <property type="component" value="Unassembled WGS sequence"/>
</dbReference>
<dbReference type="AlphaFoldDB" id="A0A6A4HC10"/>
<dbReference type="SUPFAM" id="SSF52047">
    <property type="entry name" value="RNI-like"/>
    <property type="match status" value="1"/>
</dbReference>
<reference evidence="2" key="1">
    <citation type="journal article" date="2019" name="Environ. Microbiol.">
        <title>Fungal ecological strategies reflected in gene transcription - a case study of two litter decomposers.</title>
        <authorList>
            <person name="Barbi F."/>
            <person name="Kohler A."/>
            <person name="Barry K."/>
            <person name="Baskaran P."/>
            <person name="Daum C."/>
            <person name="Fauchery L."/>
            <person name="Ihrmark K."/>
            <person name="Kuo A."/>
            <person name="LaButti K."/>
            <person name="Lipzen A."/>
            <person name="Morin E."/>
            <person name="Grigoriev I.V."/>
            <person name="Henrissat B."/>
            <person name="Lindahl B."/>
            <person name="Martin F."/>
        </authorList>
    </citation>
    <scope>NUCLEOTIDE SEQUENCE</scope>
    <source>
        <strain evidence="2">JB14</strain>
    </source>
</reference>
<evidence type="ECO:0000313" key="2">
    <source>
        <dbReference type="EMBL" id="KAE9395243.1"/>
    </source>
</evidence>
<evidence type="ECO:0000313" key="3">
    <source>
        <dbReference type="Proteomes" id="UP000799118"/>
    </source>
</evidence>
<organism evidence="2 3">
    <name type="scientific">Gymnopus androsaceus JB14</name>
    <dbReference type="NCBI Taxonomy" id="1447944"/>
    <lineage>
        <taxon>Eukaryota</taxon>
        <taxon>Fungi</taxon>
        <taxon>Dikarya</taxon>
        <taxon>Basidiomycota</taxon>
        <taxon>Agaricomycotina</taxon>
        <taxon>Agaricomycetes</taxon>
        <taxon>Agaricomycetidae</taxon>
        <taxon>Agaricales</taxon>
        <taxon>Marasmiineae</taxon>
        <taxon>Omphalotaceae</taxon>
        <taxon>Gymnopus</taxon>
    </lineage>
</organism>
<sequence length="465" mass="52662">MAHYLSQRIEDQIWIEPNDLPFLRTRVSEAQTQIESLEDRTDELNAQISELKRQKDAKLAEIASYRNVLSPIRRIPPEILCEIFELARQVNWDIVNSTYILCQVCVAWQKIAHAHPRLWSIICLSPTWQNINGEVPWVKKWISRSQSLPLDFHLDFTSIYSSAVTRILEYIVDCFHQIRLLDLRGPLSLFLPILTLPCSSLHLLEEVEVSLTRIASHQNKIEMFLGASKLRKVSVVEDRLDPGSAFQTLAIHVEQLTSLKIDAHDLSMQLKSLYADVLHRCKNLVNLETRCVGFGTQLSISLPALKSLHVSCHMAIGSVNILCCLTTPLLEHLIISQVDQNLDDVSTDVAGLKHRSMCSVLSLALVMESPSYAGTSDLIAILSLFPTIRSFQLHWATFDLSPLLQALTHRDDHFLLPKLTGLELNNPRAQSTDDGFSSALRSMILSRWWPVTNPGLESDRNGWLV</sequence>
<keyword evidence="1" id="KW-0175">Coiled coil</keyword>
<name>A0A6A4HC10_9AGAR</name>